<gene>
    <name evidence="4" type="ORF">DFH08DRAFT_841528</name>
</gene>
<sequence length="183" mass="19597">MKFSAVLALAFVTVVAAAPTQRSIFTDPYKLPYTIHPDGDKTKCVGVLGGKFVVNATIDIFDCNGSATQKWFDSDIRMTNPEDGSEWALDVPGSFGAADFHLENGSKVVLRPSADGGEDGSPTQAWRGGPGLPGAPAIKLGVSTTNDWCLDLTDGNKGNRTPLQLWACIQGNTNQKWSFDFEV</sequence>
<dbReference type="Pfam" id="PF00652">
    <property type="entry name" value="Ricin_B_lectin"/>
    <property type="match status" value="1"/>
</dbReference>
<protein>
    <submittedName>
        <fullName evidence="4">Ricin B lectin domain-containing protein</fullName>
    </submittedName>
</protein>
<evidence type="ECO:0000259" key="3">
    <source>
        <dbReference type="Pfam" id="PF00652"/>
    </source>
</evidence>
<dbReference type="PROSITE" id="PS50231">
    <property type="entry name" value="RICIN_B_LECTIN"/>
    <property type="match status" value="1"/>
</dbReference>
<keyword evidence="5" id="KW-1185">Reference proteome</keyword>
<keyword evidence="2" id="KW-0732">Signal</keyword>
<evidence type="ECO:0000313" key="4">
    <source>
        <dbReference type="EMBL" id="KAJ7362818.1"/>
    </source>
</evidence>
<organism evidence="4 5">
    <name type="scientific">Mycena albidolilacea</name>
    <dbReference type="NCBI Taxonomy" id="1033008"/>
    <lineage>
        <taxon>Eukaryota</taxon>
        <taxon>Fungi</taxon>
        <taxon>Dikarya</taxon>
        <taxon>Basidiomycota</taxon>
        <taxon>Agaricomycotina</taxon>
        <taxon>Agaricomycetes</taxon>
        <taxon>Agaricomycetidae</taxon>
        <taxon>Agaricales</taxon>
        <taxon>Marasmiineae</taxon>
        <taxon>Mycenaceae</taxon>
        <taxon>Mycena</taxon>
    </lineage>
</organism>
<comment type="caution">
    <text evidence="4">The sequence shown here is derived from an EMBL/GenBank/DDBJ whole genome shotgun (WGS) entry which is preliminary data.</text>
</comment>
<evidence type="ECO:0000313" key="5">
    <source>
        <dbReference type="Proteomes" id="UP001218218"/>
    </source>
</evidence>
<accession>A0AAD7F1C3</accession>
<evidence type="ECO:0000256" key="1">
    <source>
        <dbReference type="SAM" id="MobiDB-lite"/>
    </source>
</evidence>
<dbReference type="Proteomes" id="UP001218218">
    <property type="component" value="Unassembled WGS sequence"/>
</dbReference>
<dbReference type="EMBL" id="JARIHO010000004">
    <property type="protein sequence ID" value="KAJ7362818.1"/>
    <property type="molecule type" value="Genomic_DNA"/>
</dbReference>
<evidence type="ECO:0000256" key="2">
    <source>
        <dbReference type="SAM" id="SignalP"/>
    </source>
</evidence>
<feature type="domain" description="Ricin B lectin" evidence="3">
    <location>
        <begin position="38"/>
        <end position="177"/>
    </location>
</feature>
<dbReference type="Gene3D" id="2.80.10.50">
    <property type="match status" value="2"/>
</dbReference>
<dbReference type="CDD" id="cd00161">
    <property type="entry name" value="beta-trefoil_Ricin-like"/>
    <property type="match status" value="1"/>
</dbReference>
<dbReference type="InterPro" id="IPR035992">
    <property type="entry name" value="Ricin_B-like_lectins"/>
</dbReference>
<feature type="chain" id="PRO_5042190177" evidence="2">
    <location>
        <begin position="18"/>
        <end position="183"/>
    </location>
</feature>
<proteinExistence type="predicted"/>
<feature type="region of interest" description="Disordered" evidence="1">
    <location>
        <begin position="112"/>
        <end position="132"/>
    </location>
</feature>
<reference evidence="4" key="1">
    <citation type="submission" date="2023-03" db="EMBL/GenBank/DDBJ databases">
        <title>Massive genome expansion in bonnet fungi (Mycena s.s.) driven by repeated elements and novel gene families across ecological guilds.</title>
        <authorList>
            <consortium name="Lawrence Berkeley National Laboratory"/>
            <person name="Harder C.B."/>
            <person name="Miyauchi S."/>
            <person name="Viragh M."/>
            <person name="Kuo A."/>
            <person name="Thoen E."/>
            <person name="Andreopoulos B."/>
            <person name="Lu D."/>
            <person name="Skrede I."/>
            <person name="Drula E."/>
            <person name="Henrissat B."/>
            <person name="Morin E."/>
            <person name="Kohler A."/>
            <person name="Barry K."/>
            <person name="LaButti K."/>
            <person name="Morin E."/>
            <person name="Salamov A."/>
            <person name="Lipzen A."/>
            <person name="Mereny Z."/>
            <person name="Hegedus B."/>
            <person name="Baldrian P."/>
            <person name="Stursova M."/>
            <person name="Weitz H."/>
            <person name="Taylor A."/>
            <person name="Grigoriev I.V."/>
            <person name="Nagy L.G."/>
            <person name="Martin F."/>
            <person name="Kauserud H."/>
        </authorList>
    </citation>
    <scope>NUCLEOTIDE SEQUENCE</scope>
    <source>
        <strain evidence="4">CBHHK002</strain>
    </source>
</reference>
<dbReference type="SUPFAM" id="SSF50370">
    <property type="entry name" value="Ricin B-like lectins"/>
    <property type="match status" value="1"/>
</dbReference>
<dbReference type="InterPro" id="IPR000772">
    <property type="entry name" value="Ricin_B_lectin"/>
</dbReference>
<feature type="signal peptide" evidence="2">
    <location>
        <begin position="1"/>
        <end position="17"/>
    </location>
</feature>
<name>A0AAD7F1C3_9AGAR</name>
<dbReference type="AlphaFoldDB" id="A0AAD7F1C3"/>